<proteinExistence type="predicted"/>
<feature type="region of interest" description="Disordered" evidence="1">
    <location>
        <begin position="60"/>
        <end position="85"/>
    </location>
</feature>
<sequence>MACLIVEYTKFEIHAVIRFLQAERVNQSEVHRRLQGVYGLNVLRRKKVNVWCQQFKDGRTDLNDDEEKKRGRPRTSHTDDNCSKV</sequence>
<dbReference type="Proteomes" id="UP000499080">
    <property type="component" value="Unassembled WGS sequence"/>
</dbReference>
<comment type="caution">
    <text evidence="2">The sequence shown here is derived from an EMBL/GenBank/DDBJ whole genome shotgun (WGS) entry which is preliminary data.</text>
</comment>
<accession>A0A4Y2BH28</accession>
<dbReference type="PANTHER" id="PTHR46060:SF1">
    <property type="entry name" value="MARINER MOS1 TRANSPOSASE-LIKE PROTEIN"/>
    <property type="match status" value="1"/>
</dbReference>
<organism evidence="2 3">
    <name type="scientific">Araneus ventricosus</name>
    <name type="common">Orbweaver spider</name>
    <name type="synonym">Epeira ventricosa</name>
    <dbReference type="NCBI Taxonomy" id="182803"/>
    <lineage>
        <taxon>Eukaryota</taxon>
        <taxon>Metazoa</taxon>
        <taxon>Ecdysozoa</taxon>
        <taxon>Arthropoda</taxon>
        <taxon>Chelicerata</taxon>
        <taxon>Arachnida</taxon>
        <taxon>Araneae</taxon>
        <taxon>Araneomorphae</taxon>
        <taxon>Entelegynae</taxon>
        <taxon>Araneoidea</taxon>
        <taxon>Araneidae</taxon>
        <taxon>Araneus</taxon>
    </lineage>
</organism>
<protein>
    <recommendedName>
        <fullName evidence="4">Mos1 transposase HTH domain-containing protein</fullName>
    </recommendedName>
</protein>
<gene>
    <name evidence="2" type="ORF">AVEN_223356_1</name>
</gene>
<keyword evidence="3" id="KW-1185">Reference proteome</keyword>
<evidence type="ECO:0008006" key="4">
    <source>
        <dbReference type="Google" id="ProtNLM"/>
    </source>
</evidence>
<dbReference type="EMBL" id="BGPR01083283">
    <property type="protein sequence ID" value="GBL90705.1"/>
    <property type="molecule type" value="Genomic_DNA"/>
</dbReference>
<feature type="compositionally biased region" description="Basic and acidic residues" evidence="1">
    <location>
        <begin position="76"/>
        <end position="85"/>
    </location>
</feature>
<dbReference type="InterPro" id="IPR052709">
    <property type="entry name" value="Transposase-MT_Hybrid"/>
</dbReference>
<evidence type="ECO:0000313" key="3">
    <source>
        <dbReference type="Proteomes" id="UP000499080"/>
    </source>
</evidence>
<evidence type="ECO:0000313" key="2">
    <source>
        <dbReference type="EMBL" id="GBL90705.1"/>
    </source>
</evidence>
<dbReference type="AlphaFoldDB" id="A0A4Y2BH28"/>
<evidence type="ECO:0000256" key="1">
    <source>
        <dbReference type="SAM" id="MobiDB-lite"/>
    </source>
</evidence>
<reference evidence="2 3" key="1">
    <citation type="journal article" date="2019" name="Sci. Rep.">
        <title>Orb-weaving spider Araneus ventricosus genome elucidates the spidroin gene catalogue.</title>
        <authorList>
            <person name="Kono N."/>
            <person name="Nakamura H."/>
            <person name="Ohtoshi R."/>
            <person name="Moran D.A.P."/>
            <person name="Shinohara A."/>
            <person name="Yoshida Y."/>
            <person name="Fujiwara M."/>
            <person name="Mori M."/>
            <person name="Tomita M."/>
            <person name="Arakawa K."/>
        </authorList>
    </citation>
    <scope>NUCLEOTIDE SEQUENCE [LARGE SCALE GENOMIC DNA]</scope>
</reference>
<feature type="compositionally biased region" description="Basic and acidic residues" evidence="1">
    <location>
        <begin position="60"/>
        <end position="69"/>
    </location>
</feature>
<dbReference type="PANTHER" id="PTHR46060">
    <property type="entry name" value="MARINER MOS1 TRANSPOSASE-LIKE PROTEIN"/>
    <property type="match status" value="1"/>
</dbReference>
<dbReference type="OrthoDB" id="8189655at2759"/>
<name>A0A4Y2BH28_ARAVE</name>